<dbReference type="AlphaFoldDB" id="X1Q1H9"/>
<name>X1Q1H9_9ZZZZ</name>
<organism evidence="2">
    <name type="scientific">marine sediment metagenome</name>
    <dbReference type="NCBI Taxonomy" id="412755"/>
    <lineage>
        <taxon>unclassified sequences</taxon>
        <taxon>metagenomes</taxon>
        <taxon>ecological metagenomes</taxon>
    </lineage>
</organism>
<dbReference type="PANTHER" id="PTHR24095">
    <property type="entry name" value="ACETYL-COENZYME A SYNTHETASE"/>
    <property type="match status" value="1"/>
</dbReference>
<comment type="caution">
    <text evidence="2">The sequence shown here is derived from an EMBL/GenBank/DDBJ whole genome shotgun (WGS) entry which is preliminary data.</text>
</comment>
<evidence type="ECO:0000259" key="1">
    <source>
        <dbReference type="Pfam" id="PF13193"/>
    </source>
</evidence>
<dbReference type="PANTHER" id="PTHR24095:SF14">
    <property type="entry name" value="ACETYL-COENZYME A SYNTHETASE 1"/>
    <property type="match status" value="1"/>
</dbReference>
<proteinExistence type="predicted"/>
<protein>
    <recommendedName>
        <fullName evidence="1">AMP-binding enzyme C-terminal domain-containing protein</fullName>
    </recommendedName>
</protein>
<feature type="domain" description="AMP-binding enzyme C-terminal" evidence="1">
    <location>
        <begin position="1"/>
        <end position="70"/>
    </location>
</feature>
<gene>
    <name evidence="2" type="ORF">S06H3_64758</name>
</gene>
<feature type="non-terminal residue" evidence="2">
    <location>
        <position position="1"/>
    </location>
</feature>
<accession>X1Q1H9</accession>
<dbReference type="GO" id="GO:0006085">
    <property type="term" value="P:acetyl-CoA biosynthetic process"/>
    <property type="evidence" value="ECO:0007669"/>
    <property type="project" value="TreeGrafter"/>
</dbReference>
<evidence type="ECO:0000313" key="2">
    <source>
        <dbReference type="EMBL" id="GAI62402.1"/>
    </source>
</evidence>
<dbReference type="Gene3D" id="3.30.300.30">
    <property type="match status" value="1"/>
</dbReference>
<dbReference type="GO" id="GO:0003987">
    <property type="term" value="F:acetate-CoA ligase activity"/>
    <property type="evidence" value="ECO:0007669"/>
    <property type="project" value="TreeGrafter"/>
</dbReference>
<dbReference type="Pfam" id="PF13193">
    <property type="entry name" value="AMP-binding_C"/>
    <property type="match status" value="1"/>
</dbReference>
<dbReference type="SUPFAM" id="SSF56801">
    <property type="entry name" value="Acetyl-CoA synthetase-like"/>
    <property type="match status" value="1"/>
</dbReference>
<dbReference type="EMBL" id="BARV01043354">
    <property type="protein sequence ID" value="GAI62402.1"/>
    <property type="molecule type" value="Genomic_DNA"/>
</dbReference>
<sequence length="104" mass="11376">PQVIEAGAIGVPHEIKGNELVIFCILAPGEQADDSLRNELKSMIIEEMGKPLAPKEILFVNGLPKTRNAKVMRRMVRAAYLGLDPGDTSSLVNPEVVEEIKKAR</sequence>
<dbReference type="InterPro" id="IPR025110">
    <property type="entry name" value="AMP-bd_C"/>
</dbReference>
<reference evidence="2" key="1">
    <citation type="journal article" date="2014" name="Front. Microbiol.">
        <title>High frequency of phylogenetically diverse reductive dehalogenase-homologous genes in deep subseafloor sedimentary metagenomes.</title>
        <authorList>
            <person name="Kawai M."/>
            <person name="Futagami T."/>
            <person name="Toyoda A."/>
            <person name="Takaki Y."/>
            <person name="Nishi S."/>
            <person name="Hori S."/>
            <person name="Arai W."/>
            <person name="Tsubouchi T."/>
            <person name="Morono Y."/>
            <person name="Uchiyama I."/>
            <person name="Ito T."/>
            <person name="Fujiyama A."/>
            <person name="Inagaki F."/>
            <person name="Takami H."/>
        </authorList>
    </citation>
    <scope>NUCLEOTIDE SEQUENCE</scope>
    <source>
        <strain evidence="2">Expedition CK06-06</strain>
    </source>
</reference>
<dbReference type="InterPro" id="IPR045851">
    <property type="entry name" value="AMP-bd_C_sf"/>
</dbReference>